<reference evidence="8" key="1">
    <citation type="submission" date="2025-08" db="UniProtKB">
        <authorList>
            <consortium name="Ensembl"/>
        </authorList>
    </citation>
    <scope>IDENTIFICATION</scope>
</reference>
<evidence type="ECO:0000259" key="7">
    <source>
        <dbReference type="PROSITE" id="PS50252"/>
    </source>
</evidence>
<evidence type="ECO:0000313" key="8">
    <source>
        <dbReference type="Ensembl" id="ENSMALP00000002200.1"/>
    </source>
</evidence>
<dbReference type="InterPro" id="IPR008967">
    <property type="entry name" value="p53-like_TF_DNA-bd_sf"/>
</dbReference>
<feature type="region of interest" description="Disordered" evidence="6">
    <location>
        <begin position="44"/>
        <end position="80"/>
    </location>
</feature>
<organism evidence="8 9">
    <name type="scientific">Monopterus albus</name>
    <name type="common">Swamp eel</name>
    <dbReference type="NCBI Taxonomy" id="43700"/>
    <lineage>
        <taxon>Eukaryota</taxon>
        <taxon>Metazoa</taxon>
        <taxon>Chordata</taxon>
        <taxon>Craniata</taxon>
        <taxon>Vertebrata</taxon>
        <taxon>Euteleostomi</taxon>
        <taxon>Actinopterygii</taxon>
        <taxon>Neopterygii</taxon>
        <taxon>Teleostei</taxon>
        <taxon>Neoteleostei</taxon>
        <taxon>Acanthomorphata</taxon>
        <taxon>Anabantaria</taxon>
        <taxon>Synbranchiformes</taxon>
        <taxon>Synbranchidae</taxon>
        <taxon>Monopterus</taxon>
    </lineage>
</organism>
<dbReference type="GO" id="GO:0045893">
    <property type="term" value="P:positive regulation of DNA-templated transcription"/>
    <property type="evidence" value="ECO:0007669"/>
    <property type="project" value="InterPro"/>
</dbReference>
<feature type="domain" description="T-box" evidence="7">
    <location>
        <begin position="89"/>
        <end position="116"/>
    </location>
</feature>
<dbReference type="Ensembl" id="ENSMALT00000002264.1">
    <property type="protein sequence ID" value="ENSMALP00000002200.1"/>
    <property type="gene ID" value="ENSMALG00000001641.1"/>
</dbReference>
<evidence type="ECO:0000313" key="9">
    <source>
        <dbReference type="Proteomes" id="UP000261600"/>
    </source>
</evidence>
<dbReference type="InterPro" id="IPR036960">
    <property type="entry name" value="T-box_sf"/>
</dbReference>
<keyword evidence="4 5" id="KW-0539">Nucleus</keyword>
<dbReference type="GO" id="GO:0000785">
    <property type="term" value="C:chromatin"/>
    <property type="evidence" value="ECO:0007669"/>
    <property type="project" value="TreeGrafter"/>
</dbReference>
<dbReference type="SUPFAM" id="SSF49417">
    <property type="entry name" value="p53-like transcription factors"/>
    <property type="match status" value="1"/>
</dbReference>
<keyword evidence="1" id="KW-0805">Transcription regulation</keyword>
<dbReference type="GO" id="GO:0000978">
    <property type="term" value="F:RNA polymerase II cis-regulatory region sequence-specific DNA binding"/>
    <property type="evidence" value="ECO:0007669"/>
    <property type="project" value="InterPro"/>
</dbReference>
<keyword evidence="3" id="KW-0804">Transcription</keyword>
<dbReference type="PROSITE" id="PS50252">
    <property type="entry name" value="TBOX_3"/>
    <property type="match status" value="1"/>
</dbReference>
<feature type="compositionally biased region" description="Polar residues" evidence="6">
    <location>
        <begin position="61"/>
        <end position="70"/>
    </location>
</feature>
<keyword evidence="2 5" id="KW-0238">DNA-binding</keyword>
<evidence type="ECO:0000256" key="2">
    <source>
        <dbReference type="ARBA" id="ARBA00023125"/>
    </source>
</evidence>
<dbReference type="PANTHER" id="PTHR11267:SF181">
    <property type="entry name" value="OPTOMOTOR-BLIND PROTEIN"/>
    <property type="match status" value="1"/>
</dbReference>
<evidence type="ECO:0000256" key="3">
    <source>
        <dbReference type="ARBA" id="ARBA00023163"/>
    </source>
</evidence>
<evidence type="ECO:0000256" key="6">
    <source>
        <dbReference type="SAM" id="MobiDB-lite"/>
    </source>
</evidence>
<comment type="caution">
    <text evidence="5">Lacks conserved residue(s) required for the propagation of feature annotation.</text>
</comment>
<keyword evidence="9" id="KW-1185">Reference proteome</keyword>
<dbReference type="GO" id="GO:0001708">
    <property type="term" value="P:cell fate specification"/>
    <property type="evidence" value="ECO:0007669"/>
    <property type="project" value="TreeGrafter"/>
</dbReference>
<dbReference type="STRING" id="43700.ENSMALP00000002200"/>
<dbReference type="InterPro" id="IPR046360">
    <property type="entry name" value="T-box_DNA-bd"/>
</dbReference>
<name>A0A3Q3Q1E3_MONAL</name>
<evidence type="ECO:0000256" key="1">
    <source>
        <dbReference type="ARBA" id="ARBA00023015"/>
    </source>
</evidence>
<dbReference type="GO" id="GO:0005634">
    <property type="term" value="C:nucleus"/>
    <property type="evidence" value="ECO:0007669"/>
    <property type="project" value="UniProtKB-SubCell"/>
</dbReference>
<dbReference type="AlphaFoldDB" id="A0A3Q3Q1E3"/>
<dbReference type="PANTHER" id="PTHR11267">
    <property type="entry name" value="T-BOX PROTEIN-RELATED"/>
    <property type="match status" value="1"/>
</dbReference>
<protein>
    <recommendedName>
        <fullName evidence="7">T-box domain-containing protein</fullName>
    </recommendedName>
</protein>
<dbReference type="GO" id="GO:0000981">
    <property type="term" value="F:DNA-binding transcription factor activity, RNA polymerase II-specific"/>
    <property type="evidence" value="ECO:0007669"/>
    <property type="project" value="TreeGrafter"/>
</dbReference>
<sequence length="126" mass="13539">MRSFSEPCVHGEKPQAFSTRVGDAVLQRAIMDGKPLFPAIALSSGGSADPSLDTSADAMVHTSSPEQSATLCRPPGGREVAEDEPKVYLEASELWREFHKCGTEMVITKSGRPGAPGWTEKPSTFF</sequence>
<dbReference type="Pfam" id="PF00907">
    <property type="entry name" value="T-box"/>
    <property type="match status" value="1"/>
</dbReference>
<dbReference type="InterPro" id="IPR001699">
    <property type="entry name" value="TF_T-box"/>
</dbReference>
<accession>A0A3Q3Q1E3</accession>
<evidence type="ECO:0000256" key="5">
    <source>
        <dbReference type="PROSITE-ProRule" id="PRU00201"/>
    </source>
</evidence>
<comment type="subcellular location">
    <subcellularLocation>
        <location evidence="5">Nucleus</location>
    </subcellularLocation>
</comment>
<dbReference type="Gene3D" id="2.60.40.820">
    <property type="entry name" value="Transcription factor, T-box"/>
    <property type="match status" value="1"/>
</dbReference>
<reference evidence="8" key="2">
    <citation type="submission" date="2025-09" db="UniProtKB">
        <authorList>
            <consortium name="Ensembl"/>
        </authorList>
    </citation>
    <scope>IDENTIFICATION</scope>
</reference>
<evidence type="ECO:0000256" key="4">
    <source>
        <dbReference type="ARBA" id="ARBA00023242"/>
    </source>
</evidence>
<dbReference type="Proteomes" id="UP000261600">
    <property type="component" value="Unplaced"/>
</dbReference>
<proteinExistence type="predicted"/>